<dbReference type="EMBL" id="JARBHB010000001">
    <property type="protein sequence ID" value="KAJ8895742.1"/>
    <property type="molecule type" value="Genomic_DNA"/>
</dbReference>
<feature type="non-terminal residue" evidence="3">
    <location>
        <position position="412"/>
    </location>
</feature>
<protein>
    <recommendedName>
        <fullName evidence="5">Transposable element P transposase</fullName>
    </recommendedName>
</protein>
<comment type="caution">
    <text evidence="3">The sequence shown here is derived from an EMBL/GenBank/DDBJ whole genome shotgun (WGS) entry which is preliminary data.</text>
</comment>
<accession>A0ABQ9IGD9</accession>
<evidence type="ECO:0000313" key="4">
    <source>
        <dbReference type="Proteomes" id="UP001159363"/>
    </source>
</evidence>
<evidence type="ECO:0000259" key="1">
    <source>
        <dbReference type="Pfam" id="PF21787"/>
    </source>
</evidence>
<reference evidence="3 4" key="1">
    <citation type="submission" date="2023-02" db="EMBL/GenBank/DDBJ databases">
        <title>LHISI_Scaffold_Assembly.</title>
        <authorList>
            <person name="Stuart O.P."/>
            <person name="Cleave R."/>
            <person name="Magrath M.J.L."/>
            <person name="Mikheyev A.S."/>
        </authorList>
    </citation>
    <scope>NUCLEOTIDE SEQUENCE [LARGE SCALE GENOMIC DNA]</scope>
    <source>
        <strain evidence="3">Daus_M_001</strain>
        <tissue evidence="3">Leg muscle</tissue>
    </source>
</reference>
<evidence type="ECO:0000259" key="2">
    <source>
        <dbReference type="Pfam" id="PF21788"/>
    </source>
</evidence>
<evidence type="ECO:0000313" key="3">
    <source>
        <dbReference type="EMBL" id="KAJ8895742.1"/>
    </source>
</evidence>
<sequence length="412" mass="47658">MKNKALHLPEYERITALSFDEMHVSSQICINKVQEEIMGTHTIVQVIMALGLLLKWKQPVYFNFDNPMTEPILKEVVNLESSEYQVYSVTSDLGPSNRNLTKSLGICETKPSIINPKYSFFFADGPHLLKLIRNHFLDKGFILETGEKIDTSTVQCLLHYSLSDLKLTYKVTQTHLNVTKSQRQKVKKAVQLFSRSVSKVVTFCGERNIIEGTGKTTATFIELENDWFDIFNSNFPYNANKGKSAYVLLRNLFTDFAVKYPIKYLLTTKLNQDILETLFPFVSVGITHDHPTPLEFITYRIRSYILGKHPSEMFTLSENSSVDNANTFTLDELRAMPCITEYLLVIISDLNFLIWVNQLAHYHHLCFVNFHGDYFRHEGNVIQSVTDIVLNMCSEFLREVIYYFVKTRTYIR</sequence>
<evidence type="ECO:0008006" key="5">
    <source>
        <dbReference type="Google" id="ProtNLM"/>
    </source>
</evidence>
<name>A0ABQ9IGD9_9NEOP</name>
<feature type="domain" description="Transposable element P transposase-like RNase H" evidence="1">
    <location>
        <begin position="2"/>
        <end position="105"/>
    </location>
</feature>
<dbReference type="Proteomes" id="UP001159363">
    <property type="component" value="Chromosome 1"/>
</dbReference>
<keyword evidence="4" id="KW-1185">Reference proteome</keyword>
<gene>
    <name evidence="3" type="ORF">PR048_001080</name>
</gene>
<organism evidence="3 4">
    <name type="scientific">Dryococelus australis</name>
    <dbReference type="NCBI Taxonomy" id="614101"/>
    <lineage>
        <taxon>Eukaryota</taxon>
        <taxon>Metazoa</taxon>
        <taxon>Ecdysozoa</taxon>
        <taxon>Arthropoda</taxon>
        <taxon>Hexapoda</taxon>
        <taxon>Insecta</taxon>
        <taxon>Pterygota</taxon>
        <taxon>Neoptera</taxon>
        <taxon>Polyneoptera</taxon>
        <taxon>Phasmatodea</taxon>
        <taxon>Verophasmatodea</taxon>
        <taxon>Anareolatae</taxon>
        <taxon>Phasmatidae</taxon>
        <taxon>Eurycanthinae</taxon>
        <taxon>Dryococelus</taxon>
    </lineage>
</organism>
<proteinExistence type="predicted"/>
<dbReference type="InterPro" id="IPR048366">
    <property type="entry name" value="TNP-like_GBD"/>
</dbReference>
<dbReference type="Pfam" id="PF21788">
    <property type="entry name" value="TNP-like_GBD"/>
    <property type="match status" value="1"/>
</dbReference>
<dbReference type="Pfam" id="PF21787">
    <property type="entry name" value="TNP-like_RNaseH_N"/>
    <property type="match status" value="1"/>
</dbReference>
<feature type="domain" description="Transposable element P transposase-like GTP-binding insertion" evidence="2">
    <location>
        <begin position="127"/>
        <end position="239"/>
    </location>
</feature>
<dbReference type="InterPro" id="IPR048365">
    <property type="entry name" value="TNP-like_RNaseH_N"/>
</dbReference>